<sequence>MADKCQDHPTHELKLFCDTCKVALCAECSVINHRPPEHTNRYLSDVAEEYRQELMQMTEQLKEKEESDKRTESVAMATQNSLTLKFEMEKKKLSERASEIVRNVKERETQLMRELETEYSLYQKRSELQIEKIKIEKESVHSTLGNIENIIESNNATSLIKTIGQKGNEVGQFNKPTGVIVNHDGDIVVADKGNDRLQVINRNGQCKHIIEYKKFCKKYKCSPFDVAISSNGLYYSLDVAHNIVVVTDDEGNILRYFGMGKLKAPTGVTIGPDGLVYIVDCYVIAHIKIFTQEGEFVRSFICNKSKLSIPFSVVVSNHRKVYMVDSNVGRIAVYYENGTFLYDVPIGGKPQGLAIDKDGYLYVTFFENKIIKFDETGNIIGRIDKDSDNINKPTGIIVTDDMKIVVADTGNHCVRVFV</sequence>
<dbReference type="InterPro" id="IPR050952">
    <property type="entry name" value="TRIM-NHL_E3_ligases"/>
</dbReference>
<dbReference type="InterPro" id="IPR000315">
    <property type="entry name" value="Znf_B-box"/>
</dbReference>
<dbReference type="Pfam" id="PF01436">
    <property type="entry name" value="NHL"/>
    <property type="match status" value="2"/>
</dbReference>
<keyword evidence="2" id="KW-0479">Metal-binding</keyword>
<organism evidence="5 6">
    <name type="scientific">Saccoglossus kowalevskii</name>
    <name type="common">Acorn worm</name>
    <dbReference type="NCBI Taxonomy" id="10224"/>
    <lineage>
        <taxon>Eukaryota</taxon>
        <taxon>Metazoa</taxon>
        <taxon>Hemichordata</taxon>
        <taxon>Enteropneusta</taxon>
        <taxon>Harrimaniidae</taxon>
        <taxon>Saccoglossus</taxon>
    </lineage>
</organism>
<dbReference type="SUPFAM" id="SSF57845">
    <property type="entry name" value="B-box zinc-binding domain"/>
    <property type="match status" value="1"/>
</dbReference>
<dbReference type="PROSITE" id="PS51125">
    <property type="entry name" value="NHL"/>
    <property type="match status" value="1"/>
</dbReference>
<dbReference type="SUPFAM" id="SSF101898">
    <property type="entry name" value="NHL repeat"/>
    <property type="match status" value="1"/>
</dbReference>
<evidence type="ECO:0000256" key="1">
    <source>
        <dbReference type="ARBA" id="ARBA00022737"/>
    </source>
</evidence>
<dbReference type="InterPro" id="IPR011042">
    <property type="entry name" value="6-blade_b-propeller_TolB-like"/>
</dbReference>
<dbReference type="Proteomes" id="UP000694865">
    <property type="component" value="Unplaced"/>
</dbReference>
<reference evidence="6" key="1">
    <citation type="submission" date="2025-08" db="UniProtKB">
        <authorList>
            <consortium name="RefSeq"/>
        </authorList>
    </citation>
    <scope>IDENTIFICATION</scope>
    <source>
        <tissue evidence="6">Testes</tissue>
    </source>
</reference>
<dbReference type="PANTHER" id="PTHR24104">
    <property type="entry name" value="E3 UBIQUITIN-PROTEIN LIGASE NHLRC1-RELATED"/>
    <property type="match status" value="1"/>
</dbReference>
<gene>
    <name evidence="6" type="primary">LOC102801050</name>
</gene>
<dbReference type="PROSITE" id="PS50119">
    <property type="entry name" value="ZF_BBOX"/>
    <property type="match status" value="1"/>
</dbReference>
<evidence type="ECO:0000313" key="5">
    <source>
        <dbReference type="Proteomes" id="UP000694865"/>
    </source>
</evidence>
<keyword evidence="1" id="KW-0677">Repeat</keyword>
<feature type="domain" description="B box-type" evidence="4">
    <location>
        <begin position="1"/>
        <end position="43"/>
    </location>
</feature>
<dbReference type="CDD" id="cd05819">
    <property type="entry name" value="NHL"/>
    <property type="match status" value="1"/>
</dbReference>
<evidence type="ECO:0000256" key="2">
    <source>
        <dbReference type="PROSITE-ProRule" id="PRU00024"/>
    </source>
</evidence>
<name>A0ABM0M825_SACKO</name>
<dbReference type="Pfam" id="PF00643">
    <property type="entry name" value="zf-B_box"/>
    <property type="match status" value="1"/>
</dbReference>
<proteinExistence type="predicted"/>
<dbReference type="GeneID" id="102801050"/>
<accession>A0ABM0M825</accession>
<dbReference type="InterPro" id="IPR001258">
    <property type="entry name" value="NHL_repeat"/>
</dbReference>
<feature type="repeat" description="NHL" evidence="3">
    <location>
        <begin position="160"/>
        <end position="203"/>
    </location>
</feature>
<dbReference type="PANTHER" id="PTHR24104:SF25">
    <property type="entry name" value="PROTEIN LIN-41"/>
    <property type="match status" value="1"/>
</dbReference>
<dbReference type="Gene3D" id="2.120.10.30">
    <property type="entry name" value="TolB, C-terminal domain"/>
    <property type="match status" value="1"/>
</dbReference>
<dbReference type="RefSeq" id="XP_006816166.1">
    <property type="nucleotide sequence ID" value="XM_006816103.1"/>
</dbReference>
<keyword evidence="5" id="KW-1185">Reference proteome</keyword>
<keyword evidence="2" id="KW-0862">Zinc</keyword>
<evidence type="ECO:0000259" key="4">
    <source>
        <dbReference type="PROSITE" id="PS50119"/>
    </source>
</evidence>
<dbReference type="Gene3D" id="3.30.160.60">
    <property type="entry name" value="Classic Zinc Finger"/>
    <property type="match status" value="1"/>
</dbReference>
<evidence type="ECO:0000256" key="3">
    <source>
        <dbReference type="PROSITE-ProRule" id="PRU00504"/>
    </source>
</evidence>
<protein>
    <submittedName>
        <fullName evidence="6">Tripartite motif-containing protein 2-like</fullName>
    </submittedName>
</protein>
<keyword evidence="2" id="KW-0863">Zinc-finger</keyword>
<evidence type="ECO:0000313" key="6">
    <source>
        <dbReference type="RefSeq" id="XP_006816166.1"/>
    </source>
</evidence>